<evidence type="ECO:0000256" key="9">
    <source>
        <dbReference type="ARBA" id="ARBA00036320"/>
    </source>
</evidence>
<keyword evidence="14" id="KW-1185">Reference proteome</keyword>
<dbReference type="EC" id="3.4.21.4" evidence="10"/>
<comment type="catalytic activity">
    <reaction evidence="9">
        <text>Preferential cleavage: Arg-|-Xaa, Lys-|-Xaa.</text>
        <dbReference type="EC" id="3.4.21.4"/>
    </reaction>
</comment>
<dbReference type="PANTHER" id="PTHR24276">
    <property type="entry name" value="POLYSERASE-RELATED"/>
    <property type="match status" value="1"/>
</dbReference>
<evidence type="ECO:0000256" key="10">
    <source>
        <dbReference type="ARBA" id="ARBA00038868"/>
    </source>
</evidence>
<dbReference type="SMART" id="SM00020">
    <property type="entry name" value="Tryp_SPc"/>
    <property type="match status" value="1"/>
</dbReference>
<dbReference type="GO" id="GO:0004252">
    <property type="term" value="F:serine-type endopeptidase activity"/>
    <property type="evidence" value="ECO:0007669"/>
    <property type="project" value="UniProtKB-EC"/>
</dbReference>
<dbReference type="Gene3D" id="2.40.10.10">
    <property type="entry name" value="Trypsin-like serine proteases"/>
    <property type="match status" value="1"/>
</dbReference>
<feature type="signal peptide" evidence="11">
    <location>
        <begin position="1"/>
        <end position="23"/>
    </location>
</feature>
<dbReference type="Proteomes" id="UP000268350">
    <property type="component" value="Unassembled WGS sequence"/>
</dbReference>
<dbReference type="InterPro" id="IPR050430">
    <property type="entry name" value="Peptidase_S1"/>
</dbReference>
<evidence type="ECO:0000256" key="1">
    <source>
        <dbReference type="ARBA" id="ARBA00004239"/>
    </source>
</evidence>
<comment type="similarity">
    <text evidence="2">Belongs to the peptidase S1 family.</text>
</comment>
<dbReference type="PANTHER" id="PTHR24276:SF91">
    <property type="entry name" value="AT26814P-RELATED"/>
    <property type="match status" value="1"/>
</dbReference>
<feature type="chain" id="PRO_5017398190" description="trypsin" evidence="11">
    <location>
        <begin position="24"/>
        <end position="252"/>
    </location>
</feature>
<evidence type="ECO:0000256" key="3">
    <source>
        <dbReference type="ARBA" id="ARBA00022670"/>
    </source>
</evidence>
<dbReference type="PRINTS" id="PR00722">
    <property type="entry name" value="CHYMOTRYPSIN"/>
</dbReference>
<dbReference type="GO" id="GO:0006508">
    <property type="term" value="P:proteolysis"/>
    <property type="evidence" value="ECO:0007669"/>
    <property type="project" value="UniProtKB-KW"/>
</dbReference>
<protein>
    <recommendedName>
        <fullName evidence="10">trypsin</fullName>
        <ecNumber evidence="10">3.4.21.4</ecNumber>
    </recommendedName>
</protein>
<organism evidence="13 14">
    <name type="scientific">Drosophila guanche</name>
    <name type="common">Fruit fly</name>
    <dbReference type="NCBI Taxonomy" id="7266"/>
    <lineage>
        <taxon>Eukaryota</taxon>
        <taxon>Metazoa</taxon>
        <taxon>Ecdysozoa</taxon>
        <taxon>Arthropoda</taxon>
        <taxon>Hexapoda</taxon>
        <taxon>Insecta</taxon>
        <taxon>Pterygota</taxon>
        <taxon>Neoptera</taxon>
        <taxon>Endopterygota</taxon>
        <taxon>Diptera</taxon>
        <taxon>Brachycera</taxon>
        <taxon>Muscomorpha</taxon>
        <taxon>Ephydroidea</taxon>
        <taxon>Drosophilidae</taxon>
        <taxon>Drosophila</taxon>
        <taxon>Sophophora</taxon>
    </lineage>
</organism>
<evidence type="ECO:0000256" key="8">
    <source>
        <dbReference type="ARBA" id="ARBA00023157"/>
    </source>
</evidence>
<comment type="subcellular location">
    <subcellularLocation>
        <location evidence="1">Secreted</location>
        <location evidence="1">Extracellular space</location>
    </subcellularLocation>
</comment>
<dbReference type="InterPro" id="IPR001254">
    <property type="entry name" value="Trypsin_dom"/>
</dbReference>
<feature type="domain" description="Peptidase S1" evidence="12">
    <location>
        <begin position="29"/>
        <end position="252"/>
    </location>
</feature>
<proteinExistence type="inferred from homology"/>
<evidence type="ECO:0000256" key="2">
    <source>
        <dbReference type="ARBA" id="ARBA00007664"/>
    </source>
</evidence>
<dbReference type="Pfam" id="PF00089">
    <property type="entry name" value="Trypsin"/>
    <property type="match status" value="1"/>
</dbReference>
<dbReference type="OMA" id="IDNAHVC"/>
<evidence type="ECO:0000256" key="4">
    <source>
        <dbReference type="ARBA" id="ARBA00022729"/>
    </source>
</evidence>
<dbReference type="EMBL" id="OUUW01000021">
    <property type="protein sequence ID" value="SPP89420.1"/>
    <property type="molecule type" value="Genomic_DNA"/>
</dbReference>
<dbReference type="STRING" id="7266.A0A3B0KLC7"/>
<keyword evidence="4 11" id="KW-0732">Signal</keyword>
<dbReference type="InterPro" id="IPR009003">
    <property type="entry name" value="Peptidase_S1_PA"/>
</dbReference>
<evidence type="ECO:0000256" key="11">
    <source>
        <dbReference type="SAM" id="SignalP"/>
    </source>
</evidence>
<keyword evidence="6" id="KW-0720">Serine protease</keyword>
<dbReference type="OrthoDB" id="6755574at2759"/>
<sequence length="252" mass="26847">MIQSRGLLLAFLCLYGLLGCCQAGLKSRILGGDEAGPTATPYAASLRVDNAHVCGATIVSATKMVTTAHCLHRDGRLIDVSRLSCRVGSTNQYAGGRIVYVASVTVHPDYYQLQNNVAVITLSSALAFTDRIKAVELASSDEDLPAQGSAIIVAGWGRTVEGSNSYKIRELSLTVAEETVCLDAYSAHDKASFCLAHELRQGTCHGDGGSGAVYNEKLIGLTNFVVGACGSRYPDVFVRVSSFHDWLQQQIA</sequence>
<evidence type="ECO:0000256" key="6">
    <source>
        <dbReference type="ARBA" id="ARBA00022825"/>
    </source>
</evidence>
<name>A0A3B0KLC7_DROGU</name>
<accession>A0A3B0KLC7</accession>
<keyword evidence="8" id="KW-1015">Disulfide bond</keyword>
<dbReference type="SUPFAM" id="SSF50494">
    <property type="entry name" value="Trypsin-like serine proteases"/>
    <property type="match status" value="1"/>
</dbReference>
<reference evidence="14" key="1">
    <citation type="submission" date="2018-01" db="EMBL/GenBank/DDBJ databases">
        <authorList>
            <person name="Alioto T."/>
            <person name="Alioto T."/>
        </authorList>
    </citation>
    <scope>NUCLEOTIDE SEQUENCE [LARGE SCALE GENOMIC DNA]</scope>
</reference>
<evidence type="ECO:0000256" key="7">
    <source>
        <dbReference type="ARBA" id="ARBA00023145"/>
    </source>
</evidence>
<keyword evidence="7" id="KW-0865">Zymogen</keyword>
<evidence type="ECO:0000256" key="5">
    <source>
        <dbReference type="ARBA" id="ARBA00022801"/>
    </source>
</evidence>
<keyword evidence="3" id="KW-0645">Protease</keyword>
<evidence type="ECO:0000259" key="12">
    <source>
        <dbReference type="PROSITE" id="PS50240"/>
    </source>
</evidence>
<dbReference type="PROSITE" id="PS51257">
    <property type="entry name" value="PROKAR_LIPOPROTEIN"/>
    <property type="match status" value="1"/>
</dbReference>
<gene>
    <name evidence="13" type="ORF">DGUA_6G019545</name>
</gene>
<dbReference type="PROSITE" id="PS50240">
    <property type="entry name" value="TRYPSIN_DOM"/>
    <property type="match status" value="1"/>
</dbReference>
<dbReference type="AlphaFoldDB" id="A0A3B0KLC7"/>
<dbReference type="CDD" id="cd00190">
    <property type="entry name" value="Tryp_SPc"/>
    <property type="match status" value="1"/>
</dbReference>
<evidence type="ECO:0000313" key="14">
    <source>
        <dbReference type="Proteomes" id="UP000268350"/>
    </source>
</evidence>
<dbReference type="FunFam" id="2.40.10.10:FF:000068">
    <property type="entry name" value="transmembrane protease serine 2"/>
    <property type="match status" value="1"/>
</dbReference>
<dbReference type="InterPro" id="IPR043504">
    <property type="entry name" value="Peptidase_S1_PA_chymotrypsin"/>
</dbReference>
<keyword evidence="5" id="KW-0378">Hydrolase</keyword>
<evidence type="ECO:0000313" key="13">
    <source>
        <dbReference type="EMBL" id="SPP89420.1"/>
    </source>
</evidence>
<dbReference type="GO" id="GO:0005576">
    <property type="term" value="C:extracellular region"/>
    <property type="evidence" value="ECO:0007669"/>
    <property type="project" value="UniProtKB-SubCell"/>
</dbReference>
<dbReference type="InterPro" id="IPR001314">
    <property type="entry name" value="Peptidase_S1A"/>
</dbReference>